<accession>A0AAW2GUC9</accession>
<dbReference type="AlphaFoldDB" id="A0AAW2GUC9"/>
<comment type="caution">
    <text evidence="1">The sequence shown here is derived from an EMBL/GenBank/DDBJ whole genome shotgun (WGS) entry which is preliminary data.</text>
</comment>
<reference evidence="1 2" key="1">
    <citation type="submission" date="2023-03" db="EMBL/GenBank/DDBJ databases">
        <title>High recombination rates correlate with genetic variation in Cardiocondyla obscurior ants.</title>
        <authorList>
            <person name="Errbii M."/>
        </authorList>
    </citation>
    <scope>NUCLEOTIDE SEQUENCE [LARGE SCALE GENOMIC DNA]</scope>
    <source>
        <strain evidence="1">Alpha-2009</strain>
        <tissue evidence="1">Whole body</tissue>
    </source>
</reference>
<protein>
    <submittedName>
        <fullName evidence="1">Uncharacterized protein</fullName>
    </submittedName>
</protein>
<dbReference type="EMBL" id="JADYXP020000002">
    <property type="protein sequence ID" value="KAL0130894.1"/>
    <property type="molecule type" value="Genomic_DNA"/>
</dbReference>
<keyword evidence="2" id="KW-1185">Reference proteome</keyword>
<dbReference type="Proteomes" id="UP001430953">
    <property type="component" value="Unassembled WGS sequence"/>
</dbReference>
<evidence type="ECO:0000313" key="2">
    <source>
        <dbReference type="Proteomes" id="UP001430953"/>
    </source>
</evidence>
<proteinExistence type="predicted"/>
<evidence type="ECO:0000313" key="1">
    <source>
        <dbReference type="EMBL" id="KAL0130894.1"/>
    </source>
</evidence>
<organism evidence="1 2">
    <name type="scientific">Cardiocondyla obscurior</name>
    <dbReference type="NCBI Taxonomy" id="286306"/>
    <lineage>
        <taxon>Eukaryota</taxon>
        <taxon>Metazoa</taxon>
        <taxon>Ecdysozoa</taxon>
        <taxon>Arthropoda</taxon>
        <taxon>Hexapoda</taxon>
        <taxon>Insecta</taxon>
        <taxon>Pterygota</taxon>
        <taxon>Neoptera</taxon>
        <taxon>Endopterygota</taxon>
        <taxon>Hymenoptera</taxon>
        <taxon>Apocrita</taxon>
        <taxon>Aculeata</taxon>
        <taxon>Formicoidea</taxon>
        <taxon>Formicidae</taxon>
        <taxon>Myrmicinae</taxon>
        <taxon>Cardiocondyla</taxon>
    </lineage>
</organism>
<gene>
    <name evidence="1" type="ORF">PUN28_002475</name>
</gene>
<name>A0AAW2GUC9_9HYME</name>
<sequence length="182" mass="21902">MHQRRHLLFRARFKDDEPVSLSGFHEEPERGTRRSLYFPFSLCPIFLLSRPPPTASDPLSRAAVSLRSLRGNIHLRWTFISRLELRLAVEYMRSIHRSRITREEQEASRFRKQVFALRPLLRFFRFFGLVTLYRVVCRKRHYFEIYPMGNACSSKRHKQEPTRAKAKKKKKKIVFDIFNLFM</sequence>